<accession>A0A0H4J0B7</accession>
<dbReference type="PANTHER" id="PTHR30004:SF5">
    <property type="entry name" value="4-HYDROXYTHREONINE-4-PHOSPHATE DEHYDROGENASE"/>
    <property type="match status" value="1"/>
</dbReference>
<sequence length="309" mass="34620">MNHIKTLAVSAGDPDGIGYDLCALLYEKNLNYHVDIYGDEEILLSRAKLLGLKNLHNEKITIHHVKNNKKIKNKRELVLESIKGAAEACIDKKSVALVTLPVNKEKLSTSKNLFTGHTEYIAEFLKARNEPIMTFIGNKKLIVATHTTHMSLLNAIKKVKKNNLINKLQLLHSCLKNQLKIKNPKILVTGLNPHAGENNLFGDEESKHIIPAINKLKELDLYLDGPAPADTALLKNNMKKYDCIYYMYHDQALCAFKTLFFDAGVNLTLGLPIIRTSVDHGTAEELVGKKERISIKSFLNALDIAKKFS</sequence>
<dbReference type="GO" id="GO:0046872">
    <property type="term" value="F:metal ion binding"/>
    <property type="evidence" value="ECO:0007669"/>
    <property type="project" value="UniProtKB-KW"/>
</dbReference>
<evidence type="ECO:0000256" key="2">
    <source>
        <dbReference type="ARBA" id="ARBA00023002"/>
    </source>
</evidence>
<name>A0A0H4J0B7_9PROT</name>
<dbReference type="PATRIC" id="fig|1623450.3.peg.336"/>
<gene>
    <name evidence="4" type="ORF">VI33_01690</name>
</gene>
<dbReference type="GO" id="GO:0008615">
    <property type="term" value="P:pyridoxine biosynthetic process"/>
    <property type="evidence" value="ECO:0007669"/>
    <property type="project" value="TreeGrafter"/>
</dbReference>
<dbReference type="GO" id="GO:0042823">
    <property type="term" value="P:pyridoxal phosphate biosynthetic process"/>
    <property type="evidence" value="ECO:0007669"/>
    <property type="project" value="TreeGrafter"/>
</dbReference>
<dbReference type="GO" id="GO:0050570">
    <property type="term" value="F:4-hydroxythreonine-4-phosphate dehydrogenase activity"/>
    <property type="evidence" value="ECO:0007669"/>
    <property type="project" value="TreeGrafter"/>
</dbReference>
<evidence type="ECO:0008006" key="6">
    <source>
        <dbReference type="Google" id="ProtNLM"/>
    </source>
</evidence>
<evidence type="ECO:0000256" key="3">
    <source>
        <dbReference type="ARBA" id="ARBA00023027"/>
    </source>
</evidence>
<keyword evidence="3" id="KW-0520">NAD</keyword>
<dbReference type="OrthoDB" id="9801783at2"/>
<dbReference type="Pfam" id="PF04166">
    <property type="entry name" value="PdxA"/>
    <property type="match status" value="1"/>
</dbReference>
<proteinExistence type="predicted"/>
<evidence type="ECO:0000256" key="1">
    <source>
        <dbReference type="ARBA" id="ARBA00022723"/>
    </source>
</evidence>
<dbReference type="AlphaFoldDB" id="A0A0H4J0B7"/>
<reference evidence="4 5" key="1">
    <citation type="submission" date="2015-03" db="EMBL/GenBank/DDBJ databases">
        <title>Comparative analysis of the OM43 clade including a novel species from Red Sea uncovers genomic and metabolic diversity among marine methylotrophs.</title>
        <authorList>
            <person name="Jimenez-Infante F."/>
            <person name="Ngugi D.K."/>
            <person name="Vinu M."/>
            <person name="Alam I."/>
            <person name="Kamau A."/>
            <person name="Blom J."/>
            <person name="Bajic V.B."/>
            <person name="Stingl U."/>
        </authorList>
    </citation>
    <scope>NUCLEOTIDE SEQUENCE [LARGE SCALE GENOMIC DNA]</scope>
    <source>
        <strain evidence="4 5">MBRSH7</strain>
    </source>
</reference>
<dbReference type="SUPFAM" id="SSF53659">
    <property type="entry name" value="Isocitrate/Isopropylmalate dehydrogenase-like"/>
    <property type="match status" value="1"/>
</dbReference>
<dbReference type="EMBL" id="CP011002">
    <property type="protein sequence ID" value="AKO65495.1"/>
    <property type="molecule type" value="Genomic_DNA"/>
</dbReference>
<keyword evidence="5" id="KW-1185">Reference proteome</keyword>
<dbReference type="Gene3D" id="3.40.718.10">
    <property type="entry name" value="Isopropylmalate Dehydrogenase"/>
    <property type="match status" value="1"/>
</dbReference>
<protein>
    <recommendedName>
        <fullName evidence="6">4-hydroxythreonine-4-phosphate dehydrogenase</fullName>
    </recommendedName>
</protein>
<keyword evidence="2" id="KW-0560">Oxidoreductase</keyword>
<organism evidence="4 5">
    <name type="scientific">Methylophilales bacterium MBRS-H7</name>
    <dbReference type="NCBI Taxonomy" id="1623450"/>
    <lineage>
        <taxon>Bacteria</taxon>
        <taxon>Pseudomonadati</taxon>
        <taxon>Pseudomonadota</taxon>
        <taxon>Betaproteobacteria</taxon>
        <taxon>Nitrosomonadales</taxon>
        <taxon>OM43 clade</taxon>
    </lineage>
</organism>
<keyword evidence="1" id="KW-0479">Metal-binding</keyword>
<evidence type="ECO:0000313" key="5">
    <source>
        <dbReference type="Proteomes" id="UP000066549"/>
    </source>
</evidence>
<dbReference type="Proteomes" id="UP000066549">
    <property type="component" value="Chromosome"/>
</dbReference>
<dbReference type="InterPro" id="IPR005255">
    <property type="entry name" value="PdxA_fam"/>
</dbReference>
<evidence type="ECO:0000313" key="4">
    <source>
        <dbReference type="EMBL" id="AKO65495.1"/>
    </source>
</evidence>
<dbReference type="GO" id="GO:0051287">
    <property type="term" value="F:NAD binding"/>
    <property type="evidence" value="ECO:0007669"/>
    <property type="project" value="InterPro"/>
</dbReference>
<dbReference type="PANTHER" id="PTHR30004">
    <property type="entry name" value="4-HYDROXYTHREONINE-4-PHOSPHATE DEHYDROGENASE"/>
    <property type="match status" value="1"/>
</dbReference>